<comment type="pathway">
    <text evidence="2">Protein modification; protein glycosylation.</text>
</comment>
<dbReference type="EC" id="3.2.1.-" evidence="13"/>
<protein>
    <recommendedName>
        <fullName evidence="13">alpha-1,2-Mannosidase</fullName>
        <ecNumber evidence="13">3.2.1.-</ecNumber>
    </recommendedName>
</protein>
<dbReference type="PRINTS" id="PR00747">
    <property type="entry name" value="GLYHDRLASE47"/>
</dbReference>
<keyword evidence="4 11" id="KW-0479">Metal-binding</keyword>
<keyword evidence="14" id="KW-0812">Transmembrane</keyword>
<evidence type="ECO:0000256" key="3">
    <source>
        <dbReference type="ARBA" id="ARBA00007658"/>
    </source>
</evidence>
<evidence type="ECO:0000313" key="15">
    <source>
        <dbReference type="EMBL" id="CAK5278939.1"/>
    </source>
</evidence>
<evidence type="ECO:0000256" key="9">
    <source>
        <dbReference type="ARBA" id="ARBA00048605"/>
    </source>
</evidence>
<gene>
    <name evidence="15" type="ORF">MYCIT1_LOCUS28656</name>
</gene>
<dbReference type="AlphaFoldDB" id="A0AAD2HM72"/>
<dbReference type="GO" id="GO:0005783">
    <property type="term" value="C:endoplasmic reticulum"/>
    <property type="evidence" value="ECO:0007669"/>
    <property type="project" value="TreeGrafter"/>
</dbReference>
<keyword evidence="14" id="KW-0472">Membrane</keyword>
<name>A0AAD2HM72_9AGAR</name>
<evidence type="ECO:0000256" key="14">
    <source>
        <dbReference type="SAM" id="Phobius"/>
    </source>
</evidence>
<comment type="catalytic activity">
    <reaction evidence="8">
        <text>N(4)-(alpha-D-Man-(1-&gt;2)-alpha-D-Man-(1-&gt;2)-alpha-D-Man-(1-&gt;3)-[alpha-D-Man-(1-&gt;3)-[alpha-D-Man-(1-&gt;2)-alpha-D-Man-(1-&gt;6)]-alpha-D-Man-(1-&gt;6)]-beta-D-Man-(1-&gt;4)-beta-D-GlcNAc-(1-&gt;4)-beta-D-GlcNAc)-L-asparaginyl-[protein] (N-glucan mannose isomer 8A1,2,3B1,3) + 3 H2O = N(4)-(alpha-D-Man-(1-&gt;3)-[alpha-D-Man-(1-&gt;3)-[alpha-D-Man-(1-&gt;6)]-alpha-D-Man-(1-&gt;6)]-beta-D-Man-(1-&gt;4)-beta-D-GlcNAc-(1-&gt;4)-beta-D-GlcNAc)-L-asparaginyl-[protein] (N-glucan mannose isomer 5A1,2) + 3 beta-D-mannose</text>
        <dbReference type="Rhea" id="RHEA:56028"/>
        <dbReference type="Rhea" id="RHEA-COMP:14358"/>
        <dbReference type="Rhea" id="RHEA-COMP:14367"/>
        <dbReference type="ChEBI" id="CHEBI:15377"/>
        <dbReference type="ChEBI" id="CHEBI:28563"/>
        <dbReference type="ChEBI" id="CHEBI:59087"/>
        <dbReference type="ChEBI" id="CHEBI:60628"/>
        <dbReference type="EC" id="3.2.1.113"/>
    </reaction>
</comment>
<evidence type="ECO:0000256" key="4">
    <source>
        <dbReference type="ARBA" id="ARBA00022723"/>
    </source>
</evidence>
<dbReference type="PANTHER" id="PTHR11742">
    <property type="entry name" value="MANNOSYL-OLIGOSACCHARIDE ALPHA-1,2-MANNOSIDASE-RELATED"/>
    <property type="match status" value="1"/>
</dbReference>
<evidence type="ECO:0000256" key="2">
    <source>
        <dbReference type="ARBA" id="ARBA00004922"/>
    </source>
</evidence>
<feature type="active site" evidence="10">
    <location>
        <position position="509"/>
    </location>
</feature>
<evidence type="ECO:0000256" key="6">
    <source>
        <dbReference type="ARBA" id="ARBA00022837"/>
    </source>
</evidence>
<feature type="active site" description="Proton donor" evidence="10">
    <location>
        <position position="470"/>
    </location>
</feature>
<keyword evidence="14" id="KW-1133">Transmembrane helix</keyword>
<dbReference type="GO" id="GO:0016020">
    <property type="term" value="C:membrane"/>
    <property type="evidence" value="ECO:0007669"/>
    <property type="project" value="InterPro"/>
</dbReference>
<comment type="similarity">
    <text evidence="3 13">Belongs to the glycosyl hydrolase 47 family.</text>
</comment>
<dbReference type="SUPFAM" id="SSF48225">
    <property type="entry name" value="Seven-hairpin glycosidases"/>
    <property type="match status" value="1"/>
</dbReference>
<dbReference type="Pfam" id="PF01532">
    <property type="entry name" value="Glyco_hydro_47"/>
    <property type="match status" value="1"/>
</dbReference>
<keyword evidence="16" id="KW-1185">Reference proteome</keyword>
<feature type="active site" description="Proton donor" evidence="10">
    <location>
        <position position="190"/>
    </location>
</feature>
<dbReference type="GO" id="GO:0036503">
    <property type="term" value="P:ERAD pathway"/>
    <property type="evidence" value="ECO:0007669"/>
    <property type="project" value="UniProtKB-ARBA"/>
</dbReference>
<dbReference type="InterPro" id="IPR036026">
    <property type="entry name" value="Seven-hairpin_glycosidases"/>
</dbReference>
<evidence type="ECO:0000256" key="10">
    <source>
        <dbReference type="PIRSR" id="PIRSR601382-1"/>
    </source>
</evidence>
<dbReference type="Gene3D" id="1.50.10.10">
    <property type="match status" value="1"/>
</dbReference>
<evidence type="ECO:0000256" key="7">
    <source>
        <dbReference type="ARBA" id="ARBA00023157"/>
    </source>
</evidence>
<dbReference type="Proteomes" id="UP001295794">
    <property type="component" value="Unassembled WGS sequence"/>
</dbReference>
<dbReference type="GO" id="GO:0005975">
    <property type="term" value="P:carbohydrate metabolic process"/>
    <property type="evidence" value="ECO:0007669"/>
    <property type="project" value="InterPro"/>
</dbReference>
<accession>A0AAD2HM72</accession>
<evidence type="ECO:0000256" key="13">
    <source>
        <dbReference type="RuleBase" id="RU361193"/>
    </source>
</evidence>
<feature type="binding site" evidence="11">
    <location>
        <position position="596"/>
    </location>
    <ligand>
        <name>Ca(2+)</name>
        <dbReference type="ChEBI" id="CHEBI:29108"/>
    </ligand>
</feature>
<evidence type="ECO:0000256" key="5">
    <source>
        <dbReference type="ARBA" id="ARBA00022801"/>
    </source>
</evidence>
<reference evidence="15" key="1">
    <citation type="submission" date="2023-11" db="EMBL/GenBank/DDBJ databases">
        <authorList>
            <person name="De Vega J J."/>
            <person name="De Vega J J."/>
        </authorList>
    </citation>
    <scope>NUCLEOTIDE SEQUENCE</scope>
</reference>
<evidence type="ECO:0000256" key="11">
    <source>
        <dbReference type="PIRSR" id="PIRSR601382-2"/>
    </source>
</evidence>
<evidence type="ECO:0000256" key="12">
    <source>
        <dbReference type="PIRSR" id="PIRSR601382-3"/>
    </source>
</evidence>
<keyword evidence="5 13" id="KW-0378">Hydrolase</keyword>
<dbReference type="InterPro" id="IPR050749">
    <property type="entry name" value="Glycosyl_Hydrolase_47"/>
</dbReference>
<keyword evidence="6 11" id="KW-0106">Calcium</keyword>
<feature type="disulfide bond" evidence="12">
    <location>
        <begin position="407"/>
        <end position="457"/>
    </location>
</feature>
<dbReference type="PANTHER" id="PTHR11742:SF55">
    <property type="entry name" value="ENDOPLASMIC RETICULUM MANNOSYL-OLIGOSACCHARIDE 1,2-ALPHA-MANNOSIDASE"/>
    <property type="match status" value="1"/>
</dbReference>
<feature type="active site" evidence="10">
    <location>
        <position position="319"/>
    </location>
</feature>
<dbReference type="GO" id="GO:0005509">
    <property type="term" value="F:calcium ion binding"/>
    <property type="evidence" value="ECO:0007669"/>
    <property type="project" value="InterPro"/>
</dbReference>
<evidence type="ECO:0000313" key="16">
    <source>
        <dbReference type="Proteomes" id="UP001295794"/>
    </source>
</evidence>
<comment type="cofactor">
    <cofactor evidence="1 11">
        <name>Ca(2+)</name>
        <dbReference type="ChEBI" id="CHEBI:29108"/>
    </cofactor>
</comment>
<evidence type="ECO:0000256" key="8">
    <source>
        <dbReference type="ARBA" id="ARBA00047669"/>
    </source>
</evidence>
<feature type="transmembrane region" description="Helical" evidence="14">
    <location>
        <begin position="5"/>
        <end position="23"/>
    </location>
</feature>
<dbReference type="InterPro" id="IPR012341">
    <property type="entry name" value="6hp_glycosidase-like_sf"/>
</dbReference>
<dbReference type="InterPro" id="IPR001382">
    <property type="entry name" value="Glyco_hydro_47"/>
</dbReference>
<comment type="caution">
    <text evidence="15">The sequence shown here is derived from an EMBL/GenBank/DDBJ whole genome shotgun (WGS) entry which is preliminary data.</text>
</comment>
<sequence length="616" mass="68187">MRRRTIQYLVVLAVVVVCAHFYFSPDPLSLPHTPDWLDLDYRPGYAGADAGKDVLGVALPPVQGVGEDSGNIRVGAGKTSGIKEVGAGAGAVPAGSGHGMGADIEKRESVVGAFKYAWSAYERDAMGFDEYHPISRRGSNLAGANGIGYTVVDALDTMLLMGLEDEYGRARAWVEKSLDFSKGGYVSTFETTIRVLGGLLSAYHLSGDSLYLRHASDLGTRLSKGAFGGSPSGMPYPQVNLGPSAGLGAGISVSEVSTLQLEFRYLAHLTDDEDMWWKAENVMLLLNRGRLENGLAPYALDMATGEYAMSGIRMGSNADSYYEYLLKQYLQTASPSLFSPMYEDSMQGINDHLLKRTPGGVSYIAELLRSPGKDWKKCEPTIDTSKNSLIITCSSWTPSPKQEHLACFLAGSLMLGATRVHLRPGVSRASIPPNLDEELTLTGRRDWMNGVRILDGCMDTHKTKTGLSPEGVNFRTENDKPMDREWYIRDWTRNSRNPVYDARYMLRPEISESVFLAWRLTGDQKYRDHAWNIFSAIQMYCRLKSGGYATVLDVDSVPVTHLDKQETFFLSETLKYLFMIFADENVLDLHQVVINTEAHPLPVFKPTIKPKFTHYQ</sequence>
<dbReference type="EMBL" id="CAVNYO010000432">
    <property type="protein sequence ID" value="CAK5278939.1"/>
    <property type="molecule type" value="Genomic_DNA"/>
</dbReference>
<proteinExistence type="inferred from homology"/>
<organism evidence="15 16">
    <name type="scientific">Mycena citricolor</name>
    <dbReference type="NCBI Taxonomy" id="2018698"/>
    <lineage>
        <taxon>Eukaryota</taxon>
        <taxon>Fungi</taxon>
        <taxon>Dikarya</taxon>
        <taxon>Basidiomycota</taxon>
        <taxon>Agaricomycotina</taxon>
        <taxon>Agaricomycetes</taxon>
        <taxon>Agaricomycetidae</taxon>
        <taxon>Agaricales</taxon>
        <taxon>Marasmiineae</taxon>
        <taxon>Mycenaceae</taxon>
        <taxon>Mycena</taxon>
    </lineage>
</organism>
<comment type="catalytic activity">
    <reaction evidence="9">
        <text>N(4)-(alpha-D-Man-(1-&gt;2)-alpha-D-Man-(1-&gt;2)-alpha-D-Man-(1-&gt;3)-[alpha-D-Man-(1-&gt;2)-alpha-D-Man-(1-&gt;3)-[alpha-D-Man-(1-&gt;2)-alpha-D-Man-(1-&gt;6)]-alpha-D-Man-(1-&gt;6)]-beta-D-Man-(1-&gt;4)-beta-D-GlcNAc-(1-&gt;4)-beta-D-GlcNAc)-L-asparaginyl-[protein] (N-glucan mannose isomer 9A1,2,3B1,2,3) + 4 H2O = N(4)-(alpha-D-Man-(1-&gt;3)-[alpha-D-Man-(1-&gt;3)-[alpha-D-Man-(1-&gt;6)]-alpha-D-Man-(1-&gt;6)]-beta-D-Man-(1-&gt;4)-beta-D-GlcNAc-(1-&gt;4)-beta-D-GlcNAc)-L-asparaginyl-[protein] (N-glucan mannose isomer 5A1,2) + 4 beta-D-mannose</text>
        <dbReference type="Rhea" id="RHEA:56008"/>
        <dbReference type="Rhea" id="RHEA-COMP:14356"/>
        <dbReference type="Rhea" id="RHEA-COMP:14367"/>
        <dbReference type="ChEBI" id="CHEBI:15377"/>
        <dbReference type="ChEBI" id="CHEBI:28563"/>
        <dbReference type="ChEBI" id="CHEBI:59087"/>
        <dbReference type="ChEBI" id="CHEBI:139493"/>
        <dbReference type="EC" id="3.2.1.113"/>
    </reaction>
</comment>
<keyword evidence="13" id="KW-0326">Glycosidase</keyword>
<keyword evidence="7 12" id="KW-1015">Disulfide bond</keyword>
<evidence type="ECO:0000256" key="1">
    <source>
        <dbReference type="ARBA" id="ARBA00001913"/>
    </source>
</evidence>
<dbReference type="GO" id="GO:0004571">
    <property type="term" value="F:mannosyl-oligosaccharide 1,2-alpha-mannosidase activity"/>
    <property type="evidence" value="ECO:0007669"/>
    <property type="project" value="UniProtKB-EC"/>
</dbReference>